<comment type="caution">
    <text evidence="4">The sequence shown here is derived from an EMBL/GenBank/DDBJ whole genome shotgun (WGS) entry which is preliminary data.</text>
</comment>
<dbReference type="Gene3D" id="3.30.70.1560">
    <property type="entry name" value="Alpha-L RNA-binding motif"/>
    <property type="match status" value="1"/>
</dbReference>
<feature type="domain" description="Pseudouridine synthase RsuA/RluA-like" evidence="3">
    <location>
        <begin position="194"/>
        <end position="398"/>
    </location>
</feature>
<name>A0A9W7GHC2_9STRA</name>
<evidence type="ECO:0000313" key="5">
    <source>
        <dbReference type="Proteomes" id="UP001165065"/>
    </source>
</evidence>
<sequence>MLLPRRIPPILRISSIYPTLPTPFSSTTPFIFLSTTHKAQSFRTFATKLGRPSWVLDPADYGVPSHTVKEKSTEVVFQRFTDGGAPDVRRETPAVEGAGLVRLSKLVGELGLLSRREADNVLKMGDRSKTRIFLNGVDVTGRGVGYKVERGTAGDVKVGRLKRGGGGDMEGVLNPGALTLDEGYGDWESRRRETIVINKPLGYVTGAMEPAPRRSTWTVKTDVDSRGREYHAYKPLFSLISGESYYHGKTHEERPSEGMVKRMLAASNGKGMAPAGRLDINSSGLVIFTRDGVMARKLVGEGSEIEKEYVVTVQSLKSKKKEREFRRGPSRVGGGKVLNRKWDTGSLPSLKPLLASGFKLKGDGRTLNDVVDAAWLSRNRLKIVLREGRKRQVRRMVEEMLGMRVVELRRVRIGGVEIGNLGVGQWRWLSKREGEGLLGKGKGEKRREEEVEEEEVEGQEEQEGIKIVDYDIAHEEALFGRGGYEEEAEEGGRRPA</sequence>
<proteinExistence type="predicted"/>
<evidence type="ECO:0000256" key="1">
    <source>
        <dbReference type="ARBA" id="ARBA00023235"/>
    </source>
</evidence>
<dbReference type="Pfam" id="PF00849">
    <property type="entry name" value="PseudoU_synth_2"/>
    <property type="match status" value="1"/>
</dbReference>
<feature type="compositionally biased region" description="Acidic residues" evidence="2">
    <location>
        <begin position="450"/>
        <end position="462"/>
    </location>
</feature>
<dbReference type="InterPro" id="IPR006145">
    <property type="entry name" value="PsdUridine_synth_RsuA/RluA"/>
</dbReference>
<dbReference type="SUPFAM" id="SSF55120">
    <property type="entry name" value="Pseudouridine synthase"/>
    <property type="match status" value="1"/>
</dbReference>
<feature type="region of interest" description="Disordered" evidence="2">
    <location>
        <begin position="439"/>
        <end position="463"/>
    </location>
</feature>
<gene>
    <name evidence="4" type="ORF">TrCOL_g7674</name>
</gene>
<dbReference type="PANTHER" id="PTHR47683:SF2">
    <property type="entry name" value="RNA-BINDING S4 DOMAIN-CONTAINING PROTEIN"/>
    <property type="match status" value="1"/>
</dbReference>
<accession>A0A9W7GHC2</accession>
<dbReference type="EMBL" id="BRYA01000207">
    <property type="protein sequence ID" value="GMI44118.1"/>
    <property type="molecule type" value="Genomic_DNA"/>
</dbReference>
<dbReference type="GO" id="GO:0003723">
    <property type="term" value="F:RNA binding"/>
    <property type="evidence" value="ECO:0007669"/>
    <property type="project" value="InterPro"/>
</dbReference>
<dbReference type="InterPro" id="IPR050343">
    <property type="entry name" value="RsuA_PseudoU_synthase"/>
</dbReference>
<feature type="compositionally biased region" description="Basic and acidic residues" evidence="2">
    <location>
        <begin position="439"/>
        <end position="449"/>
    </location>
</feature>
<dbReference type="InterPro" id="IPR020103">
    <property type="entry name" value="PsdUridine_synth_cat_dom_sf"/>
</dbReference>
<reference evidence="5" key="1">
    <citation type="journal article" date="2023" name="Commun. Biol.">
        <title>Genome analysis of Parmales, the sister group of diatoms, reveals the evolutionary specialization of diatoms from phago-mixotrophs to photoautotrophs.</title>
        <authorList>
            <person name="Ban H."/>
            <person name="Sato S."/>
            <person name="Yoshikawa S."/>
            <person name="Yamada K."/>
            <person name="Nakamura Y."/>
            <person name="Ichinomiya M."/>
            <person name="Sato N."/>
            <person name="Blanc-Mathieu R."/>
            <person name="Endo H."/>
            <person name="Kuwata A."/>
            <person name="Ogata H."/>
        </authorList>
    </citation>
    <scope>NUCLEOTIDE SEQUENCE [LARGE SCALE GENOMIC DNA]</scope>
</reference>
<dbReference type="Proteomes" id="UP001165065">
    <property type="component" value="Unassembled WGS sequence"/>
</dbReference>
<dbReference type="GO" id="GO:0001522">
    <property type="term" value="P:pseudouridine synthesis"/>
    <property type="evidence" value="ECO:0007669"/>
    <property type="project" value="InterPro"/>
</dbReference>
<protein>
    <recommendedName>
        <fullName evidence="3">Pseudouridine synthase RsuA/RluA-like domain-containing protein</fullName>
    </recommendedName>
</protein>
<dbReference type="InterPro" id="IPR020094">
    <property type="entry name" value="TruA/RsuA/RluB/E/F_N"/>
</dbReference>
<dbReference type="PANTHER" id="PTHR47683">
    <property type="entry name" value="PSEUDOURIDINE SYNTHASE FAMILY PROTEIN-RELATED"/>
    <property type="match status" value="1"/>
</dbReference>
<evidence type="ECO:0000256" key="2">
    <source>
        <dbReference type="SAM" id="MobiDB-lite"/>
    </source>
</evidence>
<dbReference type="OrthoDB" id="440619at2759"/>
<dbReference type="GO" id="GO:0009982">
    <property type="term" value="F:pseudouridine synthase activity"/>
    <property type="evidence" value="ECO:0007669"/>
    <property type="project" value="InterPro"/>
</dbReference>
<evidence type="ECO:0000259" key="3">
    <source>
        <dbReference type="Pfam" id="PF00849"/>
    </source>
</evidence>
<keyword evidence="5" id="KW-1185">Reference proteome</keyword>
<organism evidence="4 5">
    <name type="scientific">Triparma columacea</name>
    <dbReference type="NCBI Taxonomy" id="722753"/>
    <lineage>
        <taxon>Eukaryota</taxon>
        <taxon>Sar</taxon>
        <taxon>Stramenopiles</taxon>
        <taxon>Ochrophyta</taxon>
        <taxon>Bolidophyceae</taxon>
        <taxon>Parmales</taxon>
        <taxon>Triparmaceae</taxon>
        <taxon>Triparma</taxon>
    </lineage>
</organism>
<dbReference type="Gene3D" id="3.30.70.580">
    <property type="entry name" value="Pseudouridine synthase I, catalytic domain, N-terminal subdomain"/>
    <property type="match status" value="1"/>
</dbReference>
<dbReference type="AlphaFoldDB" id="A0A9W7GHC2"/>
<dbReference type="InterPro" id="IPR042092">
    <property type="entry name" value="PsdUridine_s_RsuA/RluB/E/F_cat"/>
</dbReference>
<keyword evidence="1" id="KW-0413">Isomerase</keyword>
<evidence type="ECO:0000313" key="4">
    <source>
        <dbReference type="EMBL" id="GMI44118.1"/>
    </source>
</evidence>